<dbReference type="InterPro" id="IPR020843">
    <property type="entry name" value="ER"/>
</dbReference>
<keyword evidence="1" id="KW-0521">NADP</keyword>
<dbReference type="Proteomes" id="UP000076848">
    <property type="component" value="Unassembled WGS sequence"/>
</dbReference>
<dbReference type="InterPro" id="IPR013149">
    <property type="entry name" value="ADH-like_C"/>
</dbReference>
<reference evidence="4 5" key="1">
    <citation type="submission" date="2016-04" db="EMBL/GenBank/DDBJ databases">
        <authorList>
            <consortium name="Pathogen Informatics"/>
        </authorList>
    </citation>
    <scope>NUCLEOTIDE SEQUENCE [LARGE SCALE GENOMIC DNA]</scope>
    <source>
        <strain evidence="4 5">H050680373</strain>
    </source>
</reference>
<dbReference type="AlphaFoldDB" id="A0A157S5Z4"/>
<proteinExistence type="predicted"/>
<dbReference type="InterPro" id="IPR014189">
    <property type="entry name" value="Quinone_OxRdtase_PIG3"/>
</dbReference>
<dbReference type="Pfam" id="PF00107">
    <property type="entry name" value="ADH_zinc_N"/>
    <property type="match status" value="1"/>
</dbReference>
<evidence type="ECO:0000256" key="1">
    <source>
        <dbReference type="ARBA" id="ARBA00022857"/>
    </source>
</evidence>
<gene>
    <name evidence="4" type="primary">ppsC_1</name>
    <name evidence="4" type="ORF">SAMEA3906486_00551</name>
</gene>
<dbReference type="EC" id="2.3.1.41" evidence="4"/>
<dbReference type="Pfam" id="PF08240">
    <property type="entry name" value="ADH_N"/>
    <property type="match status" value="1"/>
</dbReference>
<keyword evidence="2" id="KW-0560">Oxidoreductase</keyword>
<dbReference type="NCBIfam" id="TIGR02824">
    <property type="entry name" value="quinone_pig3"/>
    <property type="match status" value="1"/>
</dbReference>
<dbReference type="InterPro" id="IPR036291">
    <property type="entry name" value="NAD(P)-bd_dom_sf"/>
</dbReference>
<dbReference type="GO" id="GO:0070402">
    <property type="term" value="F:NADPH binding"/>
    <property type="evidence" value="ECO:0007669"/>
    <property type="project" value="TreeGrafter"/>
</dbReference>
<dbReference type="STRING" id="288768.SAMEA3906486_00551"/>
<evidence type="ECO:0000259" key="3">
    <source>
        <dbReference type="SMART" id="SM00829"/>
    </source>
</evidence>
<dbReference type="OrthoDB" id="9780520at2"/>
<dbReference type="PANTHER" id="PTHR48106">
    <property type="entry name" value="QUINONE OXIDOREDUCTASE PIG3-RELATED"/>
    <property type="match status" value="1"/>
</dbReference>
<sequence length="331" mass="35247">MSQTFSFIDHGKGGGPECLHVAQRERVAPTGRQVEIQVAYAGVNRPEVLQRADAYPPPPGASPYLGLEVSGVISAVGPEVQDRKVGEPVCALTPGGGYAQFCLADERHCLPVPKGMDPRAAACLPENYFTVWTNVFERGALKAGETLLVHGGSSGIGLTAIQLASAFGARVWTTVGNAAKAEACRAAGAERTILYREADFADEVRTLTGGKGVDVILDMVGGEYIDRNVRSLAVDGRLVQIAFLEGSKATIDAMPIMAKRLTFTGSTLRPRSVEDKGKIGQALVRHVWPLLEQGRCLPVIHAEFPLERASEAHALMESSTHIGKIVLKVAA</sequence>
<dbReference type="SUPFAM" id="SSF51735">
    <property type="entry name" value="NAD(P)-binding Rossmann-fold domains"/>
    <property type="match status" value="1"/>
</dbReference>
<dbReference type="Gene3D" id="3.40.50.720">
    <property type="entry name" value="NAD(P)-binding Rossmann-like Domain"/>
    <property type="match status" value="1"/>
</dbReference>
<evidence type="ECO:0000313" key="5">
    <source>
        <dbReference type="Proteomes" id="UP000076848"/>
    </source>
</evidence>
<accession>A0A157S5Z4</accession>
<protein>
    <submittedName>
        <fullName evidence="4">Zinc-binding dehydrogenase</fullName>
        <ecNumber evidence="4">2.3.1.41</ecNumber>
    </submittedName>
</protein>
<dbReference type="InterPro" id="IPR011032">
    <property type="entry name" value="GroES-like_sf"/>
</dbReference>
<dbReference type="RefSeq" id="WP_066123188.1">
    <property type="nucleotide sequence ID" value="NZ_FKIF01000001.1"/>
</dbReference>
<feature type="domain" description="Enoyl reductase (ER)" evidence="3">
    <location>
        <begin position="14"/>
        <end position="327"/>
    </location>
</feature>
<dbReference type="EMBL" id="FKIF01000001">
    <property type="protein sequence ID" value="SAI65799.1"/>
    <property type="molecule type" value="Genomic_DNA"/>
</dbReference>
<keyword evidence="4" id="KW-0012">Acyltransferase</keyword>
<dbReference type="PANTHER" id="PTHR48106:SF8">
    <property type="entry name" value="OS02G0805600 PROTEIN"/>
    <property type="match status" value="1"/>
</dbReference>
<name>A0A157S5Z4_9BORD</name>
<dbReference type="InterPro" id="IPR013154">
    <property type="entry name" value="ADH-like_N"/>
</dbReference>
<dbReference type="SMART" id="SM00829">
    <property type="entry name" value="PKS_ER"/>
    <property type="match status" value="1"/>
</dbReference>
<dbReference type="GO" id="GO:0004315">
    <property type="term" value="F:3-oxoacyl-[acyl-carrier-protein] synthase activity"/>
    <property type="evidence" value="ECO:0007669"/>
    <property type="project" value="UniProtKB-EC"/>
</dbReference>
<organism evidence="4 5">
    <name type="scientific">Bordetella ansorpii</name>
    <dbReference type="NCBI Taxonomy" id="288768"/>
    <lineage>
        <taxon>Bacteria</taxon>
        <taxon>Pseudomonadati</taxon>
        <taxon>Pseudomonadota</taxon>
        <taxon>Betaproteobacteria</taxon>
        <taxon>Burkholderiales</taxon>
        <taxon>Alcaligenaceae</taxon>
        <taxon>Bordetella</taxon>
    </lineage>
</organism>
<evidence type="ECO:0000256" key="2">
    <source>
        <dbReference type="ARBA" id="ARBA00023002"/>
    </source>
</evidence>
<dbReference type="Gene3D" id="3.90.180.10">
    <property type="entry name" value="Medium-chain alcohol dehydrogenases, catalytic domain"/>
    <property type="match status" value="1"/>
</dbReference>
<dbReference type="GO" id="GO:0016651">
    <property type="term" value="F:oxidoreductase activity, acting on NAD(P)H"/>
    <property type="evidence" value="ECO:0007669"/>
    <property type="project" value="TreeGrafter"/>
</dbReference>
<evidence type="ECO:0000313" key="4">
    <source>
        <dbReference type="EMBL" id="SAI65799.1"/>
    </source>
</evidence>
<keyword evidence="4" id="KW-0808">Transferase</keyword>
<keyword evidence="5" id="KW-1185">Reference proteome</keyword>
<dbReference type="SUPFAM" id="SSF50129">
    <property type="entry name" value="GroES-like"/>
    <property type="match status" value="1"/>
</dbReference>
<dbReference type="CDD" id="cd05276">
    <property type="entry name" value="p53_inducible_oxidoreductase"/>
    <property type="match status" value="1"/>
</dbReference>